<dbReference type="GO" id="GO:0140359">
    <property type="term" value="F:ABC-type transporter activity"/>
    <property type="evidence" value="ECO:0007669"/>
    <property type="project" value="InterPro"/>
</dbReference>
<dbReference type="AlphaFoldDB" id="A0A944D8Q6"/>
<feature type="transmembrane region" description="Helical" evidence="1">
    <location>
        <begin position="244"/>
        <end position="264"/>
    </location>
</feature>
<proteinExistence type="predicted"/>
<dbReference type="Pfam" id="PF12040">
    <property type="entry name" value="DUF3526"/>
    <property type="match status" value="1"/>
</dbReference>
<dbReference type="InterPro" id="IPR021913">
    <property type="entry name" value="DUF3526"/>
</dbReference>
<comment type="caution">
    <text evidence="2">The sequence shown here is derived from an EMBL/GenBank/DDBJ whole genome shotgun (WGS) entry which is preliminary data.</text>
</comment>
<organism evidence="2 3">
    <name type="scientific">Denitromonas iodatirespirans</name>
    <dbReference type="NCBI Taxonomy" id="2795389"/>
    <lineage>
        <taxon>Bacteria</taxon>
        <taxon>Pseudomonadati</taxon>
        <taxon>Pseudomonadota</taxon>
        <taxon>Betaproteobacteria</taxon>
        <taxon>Rhodocyclales</taxon>
        <taxon>Zoogloeaceae</taxon>
        <taxon>Denitromonas</taxon>
    </lineage>
</organism>
<feature type="transmembrane region" description="Helical" evidence="1">
    <location>
        <begin position="211"/>
        <end position="232"/>
    </location>
</feature>
<feature type="transmembrane region" description="Helical" evidence="1">
    <location>
        <begin position="20"/>
        <end position="39"/>
    </location>
</feature>
<feature type="transmembrane region" description="Helical" evidence="1">
    <location>
        <begin position="171"/>
        <end position="199"/>
    </location>
</feature>
<dbReference type="Pfam" id="PF12679">
    <property type="entry name" value="ABC2_membrane_2"/>
    <property type="match status" value="1"/>
</dbReference>
<feature type="transmembrane region" description="Helical" evidence="1">
    <location>
        <begin position="131"/>
        <end position="150"/>
    </location>
</feature>
<evidence type="ECO:0000256" key="1">
    <source>
        <dbReference type="SAM" id="Phobius"/>
    </source>
</evidence>
<name>A0A944D8Q6_DENI1</name>
<gene>
    <name evidence="2" type="ORF">I8J34_13495</name>
</gene>
<keyword evidence="1" id="KW-0812">Transmembrane</keyword>
<reference evidence="3" key="1">
    <citation type="journal article" date="2022" name="ISME J.">
        <title>Genetic and phylogenetic analysis of dissimilatory iodate-reducing bacteria identifies potential niches across the world's oceans.</title>
        <authorList>
            <person name="Reyes-Umana V."/>
            <person name="Henning Z."/>
            <person name="Lee K."/>
            <person name="Barnum T.P."/>
            <person name="Coates J.D."/>
        </authorList>
    </citation>
    <scope>NUCLEOTIDE SEQUENCE [LARGE SCALE GENOMIC DNA]</scope>
    <source>
        <strain evidence="3">IR12</strain>
    </source>
</reference>
<dbReference type="EMBL" id="JAEKFT010000014">
    <property type="protein sequence ID" value="MBT0962190.1"/>
    <property type="molecule type" value="Genomic_DNA"/>
</dbReference>
<dbReference type="PANTHER" id="PTHR43471">
    <property type="entry name" value="ABC TRANSPORTER PERMEASE"/>
    <property type="match status" value="1"/>
</dbReference>
<dbReference type="GO" id="GO:0005886">
    <property type="term" value="C:plasma membrane"/>
    <property type="evidence" value="ECO:0007669"/>
    <property type="project" value="UniProtKB-SubCell"/>
</dbReference>
<evidence type="ECO:0000313" key="3">
    <source>
        <dbReference type="Proteomes" id="UP000694660"/>
    </source>
</evidence>
<evidence type="ECO:0000313" key="2">
    <source>
        <dbReference type="EMBL" id="MBT0962190.1"/>
    </source>
</evidence>
<dbReference type="Proteomes" id="UP000694660">
    <property type="component" value="Unassembled WGS sequence"/>
</dbReference>
<dbReference type="RefSeq" id="WP_214362122.1">
    <property type="nucleotide sequence ID" value="NZ_JAEKFT010000014.1"/>
</dbReference>
<keyword evidence="1" id="KW-0472">Membrane</keyword>
<keyword evidence="1" id="KW-1133">Transmembrane helix</keyword>
<protein>
    <submittedName>
        <fullName evidence="2">DUF3526 domain-containing protein</fullName>
    </submittedName>
</protein>
<keyword evidence="3" id="KW-1185">Reference proteome</keyword>
<feature type="transmembrane region" description="Helical" evidence="1">
    <location>
        <begin position="439"/>
        <end position="460"/>
    </location>
</feature>
<dbReference type="PANTHER" id="PTHR43471:SF1">
    <property type="entry name" value="ABC TRANSPORTER PERMEASE PROTEIN NOSY-RELATED"/>
    <property type="match status" value="1"/>
</dbReference>
<sequence>MKTLLIARREYVECLRDGRLLWAGGLTVLLLLAALAVGWQNRVAVESERTAAQQLDYQDWLAQAERHPHDAAHQGMHVFKPLPPLAIVDPGITPYVGSTLWLQAHRQSEVKFRPAQDATGLQRFGNLSMAWVLQILGPLLVIVLGFNAIAGEREQGTLRQLMSLGVRPRQLLAGKALSLAASLGTLLLPLAVAAAGFVAAGTPPEARGDTWLRVLALLLTYALYFSTMIFLVLAVSGWAKTSRIALVTLLAIWIAGATLMPRAASDLAREWHPSPTRVEFNRNLDDDLSAEHARAWQSHFGVDKRWGADLPLNRWGEALQVDDQAGYTVLDRHFGKLWNAFADQQRMQEWGGVLVPLLAVRALSMAVAGTDFAHHRDFSVAAEQQRRTMQDLISHDLIHHADPLGHQHFSYKAGPEFWATVPPFTYAAPPLGFALRESWRAQLALIAACLLAGVLALVAMPRRA</sequence>
<accession>A0A944D8Q6</accession>